<dbReference type="FunFam" id="3.40.720.10:FF:000091">
    <property type="entry name" value="Phosphatidylinositol glycan anchor biosynthesis, class N"/>
    <property type="match status" value="1"/>
</dbReference>
<feature type="transmembrane region" description="Helical" evidence="12">
    <location>
        <begin position="533"/>
        <end position="554"/>
    </location>
</feature>
<evidence type="ECO:0000256" key="6">
    <source>
        <dbReference type="ARBA" id="ARBA00022679"/>
    </source>
</evidence>
<dbReference type="PANTHER" id="PTHR12250">
    <property type="entry name" value="PHOSPHATIDYLINOSITOL GLYCAN, CLASS N"/>
    <property type="match status" value="1"/>
</dbReference>
<feature type="transmembrane region" description="Helical" evidence="12">
    <location>
        <begin position="741"/>
        <end position="764"/>
    </location>
</feature>
<evidence type="ECO:0000313" key="15">
    <source>
        <dbReference type="Proteomes" id="UP000002254"/>
    </source>
</evidence>
<dbReference type="EC" id="2.-.-.-" evidence="12"/>
<comment type="function">
    <text evidence="12">Ethanolamine phosphate transferase involved in glycosylphosphatidylinositol-anchor biosynthesis. Transfers ethanolamine phosphate to the first alpha-1,4-linked mannose of the glycosylphosphatidylinositol precursor of GPI-anchor.</text>
</comment>
<dbReference type="SUPFAM" id="SSF53649">
    <property type="entry name" value="Alkaline phosphatase-like"/>
    <property type="match status" value="1"/>
</dbReference>
<evidence type="ECO:0000313" key="14">
    <source>
        <dbReference type="Ensembl" id="ENSCAFP00000063409.1"/>
    </source>
</evidence>
<evidence type="ECO:0000256" key="7">
    <source>
        <dbReference type="ARBA" id="ARBA00022692"/>
    </source>
</evidence>
<organism evidence="14 15">
    <name type="scientific">Canis lupus familiaris</name>
    <name type="common">Dog</name>
    <name type="synonym">Canis familiaris</name>
    <dbReference type="NCBI Taxonomy" id="9615"/>
    <lineage>
        <taxon>Eukaryota</taxon>
        <taxon>Metazoa</taxon>
        <taxon>Chordata</taxon>
        <taxon>Craniata</taxon>
        <taxon>Vertebrata</taxon>
        <taxon>Euteleostomi</taxon>
        <taxon>Mammalia</taxon>
        <taxon>Eutheria</taxon>
        <taxon>Laurasiatheria</taxon>
        <taxon>Carnivora</taxon>
        <taxon>Caniformia</taxon>
        <taxon>Canidae</taxon>
        <taxon>Canis</taxon>
    </lineage>
</organism>
<dbReference type="Pfam" id="PF04987">
    <property type="entry name" value="PigN"/>
    <property type="match status" value="1"/>
</dbReference>
<reference evidence="14 15" key="1">
    <citation type="journal article" date="2005" name="Nature">
        <title>Genome sequence, comparative analysis and haplotype structure of the domestic dog.</title>
        <authorList>
            <consortium name="Broad Sequencing Platform"/>
            <person name="Lindblad-Toh K."/>
            <person name="Wade C.M."/>
            <person name="Mikkelsen T.S."/>
            <person name="Karlsson E.K."/>
            <person name="Jaffe D.B."/>
            <person name="Kamal M."/>
            <person name="Clamp M."/>
            <person name="Chang J.L."/>
            <person name="Kulbokas E.J. III"/>
            <person name="Zody M.C."/>
            <person name="Mauceli E."/>
            <person name="Xie X."/>
            <person name="Breen M."/>
            <person name="Wayne R.K."/>
            <person name="Ostrander E.A."/>
            <person name="Ponting C.P."/>
            <person name="Galibert F."/>
            <person name="Smith D.R."/>
            <person name="DeJong P.J."/>
            <person name="Kirkness E."/>
            <person name="Alvarez P."/>
            <person name="Biagi T."/>
            <person name="Brockman W."/>
            <person name="Butler J."/>
            <person name="Chin C.W."/>
            <person name="Cook A."/>
            <person name="Cuff J."/>
            <person name="Daly M.J."/>
            <person name="DeCaprio D."/>
            <person name="Gnerre S."/>
            <person name="Grabherr M."/>
            <person name="Kellis M."/>
            <person name="Kleber M."/>
            <person name="Bardeleben C."/>
            <person name="Goodstadt L."/>
            <person name="Heger A."/>
            <person name="Hitte C."/>
            <person name="Kim L."/>
            <person name="Koepfli K.P."/>
            <person name="Parker H.G."/>
            <person name="Pollinger J.P."/>
            <person name="Searle S.M."/>
            <person name="Sutter N.B."/>
            <person name="Thomas R."/>
            <person name="Webber C."/>
            <person name="Baldwin J."/>
            <person name="Abebe A."/>
            <person name="Abouelleil A."/>
            <person name="Aftuck L."/>
            <person name="Ait-Zahra M."/>
            <person name="Aldredge T."/>
            <person name="Allen N."/>
            <person name="An P."/>
            <person name="Anderson S."/>
            <person name="Antoine C."/>
            <person name="Arachchi H."/>
            <person name="Aslam A."/>
            <person name="Ayotte L."/>
            <person name="Bachantsang P."/>
            <person name="Barry A."/>
            <person name="Bayul T."/>
            <person name="Benamara M."/>
            <person name="Berlin A."/>
            <person name="Bessette D."/>
            <person name="Blitshteyn B."/>
            <person name="Bloom T."/>
            <person name="Blye J."/>
            <person name="Boguslavskiy L."/>
            <person name="Bonnet C."/>
            <person name="Boukhgalter B."/>
            <person name="Brown A."/>
            <person name="Cahill P."/>
            <person name="Calixte N."/>
            <person name="Camarata J."/>
            <person name="Cheshatsang Y."/>
            <person name="Chu J."/>
            <person name="Citroen M."/>
            <person name="Collymore A."/>
            <person name="Cooke P."/>
            <person name="Dawoe T."/>
            <person name="Daza R."/>
            <person name="Decktor K."/>
            <person name="DeGray S."/>
            <person name="Dhargay N."/>
            <person name="Dooley K."/>
            <person name="Dooley K."/>
            <person name="Dorje P."/>
            <person name="Dorjee K."/>
            <person name="Dorris L."/>
            <person name="Duffey N."/>
            <person name="Dupes A."/>
            <person name="Egbiremolen O."/>
            <person name="Elong R."/>
            <person name="Falk J."/>
            <person name="Farina A."/>
            <person name="Faro S."/>
            <person name="Ferguson D."/>
            <person name="Ferreira P."/>
            <person name="Fisher S."/>
            <person name="FitzGerald M."/>
            <person name="Foley K."/>
            <person name="Foley C."/>
            <person name="Franke A."/>
            <person name="Friedrich D."/>
            <person name="Gage D."/>
            <person name="Garber M."/>
            <person name="Gearin G."/>
            <person name="Giannoukos G."/>
            <person name="Goode T."/>
            <person name="Goyette A."/>
            <person name="Graham J."/>
            <person name="Grandbois E."/>
            <person name="Gyaltsen K."/>
            <person name="Hafez N."/>
            <person name="Hagopian D."/>
            <person name="Hagos B."/>
            <person name="Hall J."/>
            <person name="Healy C."/>
            <person name="Hegarty R."/>
            <person name="Honan T."/>
            <person name="Horn A."/>
            <person name="Houde N."/>
            <person name="Hughes L."/>
            <person name="Hunnicutt L."/>
            <person name="Husby M."/>
            <person name="Jester B."/>
            <person name="Jones C."/>
            <person name="Kamat A."/>
            <person name="Kanga B."/>
            <person name="Kells C."/>
            <person name="Khazanovich D."/>
            <person name="Kieu A.C."/>
            <person name="Kisner P."/>
            <person name="Kumar M."/>
            <person name="Lance K."/>
            <person name="Landers T."/>
            <person name="Lara M."/>
            <person name="Lee W."/>
            <person name="Leger J.P."/>
            <person name="Lennon N."/>
            <person name="Leuper L."/>
            <person name="LeVine S."/>
            <person name="Liu J."/>
            <person name="Liu X."/>
            <person name="Lokyitsang Y."/>
            <person name="Lokyitsang T."/>
            <person name="Lui A."/>
            <person name="Macdonald J."/>
            <person name="Major J."/>
            <person name="Marabella R."/>
            <person name="Maru K."/>
            <person name="Matthews C."/>
            <person name="McDonough S."/>
            <person name="Mehta T."/>
            <person name="Meldrim J."/>
            <person name="Melnikov A."/>
            <person name="Meneus L."/>
            <person name="Mihalev A."/>
            <person name="Mihova T."/>
            <person name="Miller K."/>
            <person name="Mittelman R."/>
            <person name="Mlenga V."/>
            <person name="Mulrain L."/>
            <person name="Munson G."/>
            <person name="Navidi A."/>
            <person name="Naylor J."/>
            <person name="Nguyen T."/>
            <person name="Nguyen N."/>
            <person name="Nguyen C."/>
            <person name="Nguyen T."/>
            <person name="Nicol R."/>
            <person name="Norbu N."/>
            <person name="Norbu C."/>
            <person name="Novod N."/>
            <person name="Nyima T."/>
            <person name="Olandt P."/>
            <person name="O'Neill B."/>
            <person name="O'Neill K."/>
            <person name="Osman S."/>
            <person name="Oyono L."/>
            <person name="Patti C."/>
            <person name="Perrin D."/>
            <person name="Phunkhang P."/>
            <person name="Pierre F."/>
            <person name="Priest M."/>
            <person name="Rachupka A."/>
            <person name="Raghuraman S."/>
            <person name="Rameau R."/>
            <person name="Ray V."/>
            <person name="Raymond C."/>
            <person name="Rege F."/>
            <person name="Rise C."/>
            <person name="Rogers J."/>
            <person name="Rogov P."/>
            <person name="Sahalie J."/>
            <person name="Settipalli S."/>
            <person name="Sharpe T."/>
            <person name="Shea T."/>
            <person name="Sheehan M."/>
            <person name="Sherpa N."/>
            <person name="Shi J."/>
            <person name="Shih D."/>
            <person name="Sloan J."/>
            <person name="Smith C."/>
            <person name="Sparrow T."/>
            <person name="Stalker J."/>
            <person name="Stange-Thomann N."/>
            <person name="Stavropoulos S."/>
            <person name="Stone C."/>
            <person name="Stone S."/>
            <person name="Sykes S."/>
            <person name="Tchuinga P."/>
            <person name="Tenzing P."/>
            <person name="Tesfaye S."/>
            <person name="Thoulutsang D."/>
            <person name="Thoulutsang Y."/>
            <person name="Topham K."/>
            <person name="Topping I."/>
            <person name="Tsamla T."/>
            <person name="Vassiliev H."/>
            <person name="Venkataraman V."/>
            <person name="Vo A."/>
            <person name="Wangchuk T."/>
            <person name="Wangdi T."/>
            <person name="Weiand M."/>
            <person name="Wilkinson J."/>
            <person name="Wilson A."/>
            <person name="Yadav S."/>
            <person name="Yang S."/>
            <person name="Yang X."/>
            <person name="Young G."/>
            <person name="Yu Q."/>
            <person name="Zainoun J."/>
            <person name="Zembek L."/>
            <person name="Zimmer A."/>
            <person name="Lander E.S."/>
        </authorList>
    </citation>
    <scope>NUCLEOTIDE SEQUENCE [LARGE SCALE GENOMIC DNA]</scope>
    <source>
        <strain evidence="14">Boxer</strain>
    </source>
</reference>
<dbReference type="AlphaFoldDB" id="A0A8P0PC45"/>
<evidence type="ECO:0000256" key="10">
    <source>
        <dbReference type="ARBA" id="ARBA00023136"/>
    </source>
</evidence>
<comment type="pathway">
    <text evidence="2 12">Glycolipid biosynthesis; glycosylphosphatidylinositol-anchor biosynthesis.</text>
</comment>
<reference evidence="14" key="2">
    <citation type="submission" date="2025-08" db="UniProtKB">
        <authorList>
            <consortium name="Ensembl"/>
        </authorList>
    </citation>
    <scope>IDENTIFICATION</scope>
</reference>
<comment type="similarity">
    <text evidence="3 12">Belongs to the PIGG/PIGN/PIGO family. PIGN subfamily.</text>
</comment>
<feature type="transmembrane region" description="Helical" evidence="12">
    <location>
        <begin position="509"/>
        <end position="527"/>
    </location>
</feature>
<keyword evidence="5 12" id="KW-0337">GPI-anchor biosynthesis</keyword>
<sequence length="847" mass="96797">MLLFFILGLLVHFVFFGSIFDIYFTSPLVHGMTPQLTPLPPPAKRLVLFVADGLRADTLYELDENGNTRAPFIRNIIMHEGSWGISHTRVPTESRPGHVALIAGFYEDVSAVAKGWKENPVGFDSLINESRYTWSWGSPDILTMFAKGIDTNGHAHRPTSREYKDNIKVVDEGMKEIVSMLEDFYGNDGKTAFIFTSDHGMTDWGFHGAGHPSETLTPFVTWGAGIKYPQRVSAQKFDDAFLKEWKLENWKRQDIHQGILPVDYLNNTDLFKAESMFTNAVQILEQFKVKMTQKKEAILPFFFTPFKLLSESKQLNILRKARSYIKQRKYDEAVSLCKELIQLALKGLSYYHTYDRFFLGINVVLGFVGWTSYASLLIIRSHSSFTRGVSKEVKKPSHLLSCSFIAVGVLVAFFLLIQDCPWTYYIYCLLPVPIWYAVLREFQVIQDFVISLLTFPPSQLAGYLFIFTLGIEVLVLSFFYRYMLTAGLIAFACWPFITQLWIRAKSISLSWIFFSLLLAVFPLMPVVGRKPDIFLVIGAGSLVLLLSLCVLTSLIKRKDRFINEELLLHLFQMLSIALSMYVVYSTHHSLLKKQGLPFLNQIISWIILASSFVLPLLSPTSLFERLFSILLSWMSAYLLLSTGYEALFPLVLSCLMFVWIQMEQETRQQSGVSYRQKVTSLQFTCNLDITQFRHLYLDDIRRAFFLVFFLVTAFFGTGNIASVNSFDLASVYCFLTVFSPYMMGALMMWKILIPFVLVMCAFEAVQLTTQLSSKSLFLMVLIISDIMALHFFFLVKDYGSWLEIGTSISHYVIVMSMTIVLMLLNGLAHLLTTKKLELYGKSKSHLI</sequence>
<dbReference type="Gene3D" id="3.40.720.10">
    <property type="entry name" value="Alkaline Phosphatase, subunit A"/>
    <property type="match status" value="2"/>
</dbReference>
<feature type="transmembrane region" description="Helical" evidence="12">
    <location>
        <begin position="357"/>
        <end position="379"/>
    </location>
</feature>
<evidence type="ECO:0000256" key="9">
    <source>
        <dbReference type="ARBA" id="ARBA00022989"/>
    </source>
</evidence>
<feature type="transmembrane region" description="Helical" evidence="12">
    <location>
        <begin position="776"/>
        <end position="796"/>
    </location>
</feature>
<gene>
    <name evidence="14" type="primary">PIGN</name>
</gene>
<evidence type="ECO:0000256" key="11">
    <source>
        <dbReference type="ARBA" id="ARBA00023180"/>
    </source>
</evidence>
<keyword evidence="8 12" id="KW-0256">Endoplasmic reticulum</keyword>
<evidence type="ECO:0000256" key="4">
    <source>
        <dbReference type="ARBA" id="ARBA00020831"/>
    </source>
</evidence>
<feature type="transmembrane region" description="Helical" evidence="12">
    <location>
        <begin position="703"/>
        <end position="721"/>
    </location>
</feature>
<evidence type="ECO:0000256" key="5">
    <source>
        <dbReference type="ARBA" id="ARBA00022502"/>
    </source>
</evidence>
<keyword evidence="11" id="KW-0325">Glycoprotein</keyword>
<dbReference type="CDD" id="cd16020">
    <property type="entry name" value="GPI_EPT_1"/>
    <property type="match status" value="1"/>
</dbReference>
<evidence type="ECO:0000256" key="1">
    <source>
        <dbReference type="ARBA" id="ARBA00004477"/>
    </source>
</evidence>
<feature type="transmembrane region" description="Helical" evidence="12">
    <location>
        <begin position="596"/>
        <end position="617"/>
    </location>
</feature>
<keyword evidence="7 12" id="KW-0812">Transmembrane</keyword>
<dbReference type="InterPro" id="IPR037671">
    <property type="entry name" value="PIGN_N"/>
</dbReference>
<dbReference type="InterPro" id="IPR017852">
    <property type="entry name" value="GPI_EtnP_transferase_1_C"/>
</dbReference>
<dbReference type="InterPro" id="IPR017850">
    <property type="entry name" value="Alkaline_phosphatase_core_sf"/>
</dbReference>
<dbReference type="InterPro" id="IPR002591">
    <property type="entry name" value="Phosphodiest/P_Trfase"/>
</dbReference>
<keyword evidence="10 12" id="KW-0472">Membrane</keyword>
<feature type="transmembrane region" description="Helical" evidence="12">
    <location>
        <begin position="422"/>
        <end position="439"/>
    </location>
</feature>
<dbReference type="Proteomes" id="UP000002254">
    <property type="component" value="Chromosome 1"/>
</dbReference>
<dbReference type="GO" id="GO:0005789">
    <property type="term" value="C:endoplasmic reticulum membrane"/>
    <property type="evidence" value="ECO:0007669"/>
    <property type="project" value="UniProtKB-SubCell"/>
</dbReference>
<name>A0A8P0PC45_CANLF</name>
<evidence type="ECO:0000256" key="8">
    <source>
        <dbReference type="ARBA" id="ARBA00022824"/>
    </source>
</evidence>
<dbReference type="GO" id="GO:0051377">
    <property type="term" value="F:mannose-ethanolamine phosphotransferase activity"/>
    <property type="evidence" value="ECO:0007669"/>
    <property type="project" value="UniProtKB-UniRule"/>
</dbReference>
<feature type="transmembrane region" description="Helical" evidence="12">
    <location>
        <begin position="646"/>
        <end position="662"/>
    </location>
</feature>
<dbReference type="InterPro" id="IPR007070">
    <property type="entry name" value="GPI_EtnP_transferase_1"/>
</dbReference>
<dbReference type="PANTHER" id="PTHR12250:SF0">
    <property type="entry name" value="GPI ETHANOLAMINE PHOSPHATE TRANSFERASE 1"/>
    <property type="match status" value="1"/>
</dbReference>
<evidence type="ECO:0000259" key="13">
    <source>
        <dbReference type="Pfam" id="PF04987"/>
    </source>
</evidence>
<evidence type="ECO:0000256" key="2">
    <source>
        <dbReference type="ARBA" id="ARBA00004687"/>
    </source>
</evidence>
<keyword evidence="6 12" id="KW-0808">Transferase</keyword>
<evidence type="ECO:0000256" key="3">
    <source>
        <dbReference type="ARBA" id="ARBA00008400"/>
    </source>
</evidence>
<accession>A0A8P0PC45</accession>
<feature type="domain" description="GPI ethanolamine phosphate transferase 1 C-terminal" evidence="13">
    <location>
        <begin position="346"/>
        <end position="800"/>
    </location>
</feature>
<comment type="subcellular location">
    <subcellularLocation>
        <location evidence="1 12">Endoplasmic reticulum membrane</location>
        <topology evidence="1 12">Multi-pass membrane protein</topology>
    </subcellularLocation>
</comment>
<dbReference type="Ensembl" id="ENSCAFT00000071735.2">
    <property type="protein sequence ID" value="ENSCAFP00000063409.1"/>
    <property type="gene ID" value="ENSCAFG00000000083.6"/>
</dbReference>
<protein>
    <recommendedName>
        <fullName evidence="4 12">GPI ethanolamine phosphate transferase 1</fullName>
        <ecNumber evidence="12">2.-.-.-</ecNumber>
    </recommendedName>
</protein>
<evidence type="ECO:0000256" key="12">
    <source>
        <dbReference type="RuleBase" id="RU367138"/>
    </source>
</evidence>
<dbReference type="OrthoDB" id="2748310at2759"/>
<feature type="transmembrane region" description="Helical" evidence="12">
    <location>
        <begin position="486"/>
        <end position="502"/>
    </location>
</feature>
<proteinExistence type="inferred from homology"/>
<keyword evidence="9 12" id="KW-1133">Transmembrane helix</keyword>
<feature type="transmembrane region" description="Helical" evidence="12">
    <location>
        <begin position="808"/>
        <end position="831"/>
    </location>
</feature>
<feature type="transmembrane region" description="Helical" evidence="12">
    <location>
        <begin position="399"/>
        <end position="416"/>
    </location>
</feature>
<dbReference type="Pfam" id="PF01663">
    <property type="entry name" value="Phosphodiest"/>
    <property type="match status" value="1"/>
</dbReference>
<dbReference type="GO" id="GO:0006506">
    <property type="term" value="P:GPI anchor biosynthetic process"/>
    <property type="evidence" value="ECO:0007669"/>
    <property type="project" value="UniProtKB-KW"/>
</dbReference>